<proteinExistence type="predicted"/>
<sequence>MVCRIGIVFMKELTKKEIKTVTGGLWPAFVAGYFVGSIAKKLYNKYA</sequence>
<gene>
    <name evidence="2" type="ORF">D0907_01040</name>
</gene>
<dbReference type="Proteomes" id="UP000264605">
    <property type="component" value="Chromosome"/>
</dbReference>
<evidence type="ECO:0000313" key="3">
    <source>
        <dbReference type="Proteomes" id="UP000264605"/>
    </source>
</evidence>
<keyword evidence="1" id="KW-0472">Membrane</keyword>
<dbReference type="EMBL" id="CP032090">
    <property type="protein sequence ID" value="AXV63953.1"/>
    <property type="molecule type" value="Genomic_DNA"/>
</dbReference>
<reference evidence="2 3" key="1">
    <citation type="submission" date="2018-08" db="EMBL/GenBank/DDBJ databases">
        <title>Draft genome sequence of Pseudoalteromonas donghaensis HJ51.</title>
        <authorList>
            <person name="Oh J."/>
            <person name="Roh D."/>
        </authorList>
    </citation>
    <scope>NUCLEOTIDE SEQUENCE [LARGE SCALE GENOMIC DNA]</scope>
    <source>
        <strain evidence="2 3">HJ51</strain>
    </source>
</reference>
<evidence type="ECO:0000256" key="1">
    <source>
        <dbReference type="SAM" id="Phobius"/>
    </source>
</evidence>
<evidence type="ECO:0000313" key="2">
    <source>
        <dbReference type="EMBL" id="AXV63953.1"/>
    </source>
</evidence>
<organism evidence="2 3">
    <name type="scientific">Pseudoalteromonas lipolytica</name>
    <dbReference type="NCBI Taxonomy" id="570156"/>
    <lineage>
        <taxon>Bacteria</taxon>
        <taxon>Pseudomonadati</taxon>
        <taxon>Pseudomonadota</taxon>
        <taxon>Gammaproteobacteria</taxon>
        <taxon>Alteromonadales</taxon>
        <taxon>Pseudoalteromonadaceae</taxon>
        <taxon>Pseudoalteromonas</taxon>
    </lineage>
</organism>
<dbReference type="InterPro" id="IPR023991">
    <property type="entry name" value="Bacteriocin_IIb_lactobn/cerein"/>
</dbReference>
<dbReference type="KEGG" id="pdj:D0907_01040"/>
<protein>
    <submittedName>
        <fullName evidence="2">Class IIb bacteriocin, lactobin A/cerein 7B family</fullName>
    </submittedName>
</protein>
<accession>A0AAD0WAT2</accession>
<feature type="transmembrane region" description="Helical" evidence="1">
    <location>
        <begin position="21"/>
        <end position="39"/>
    </location>
</feature>
<name>A0AAD0WAT2_9GAMM</name>
<dbReference type="RefSeq" id="WP_118843900.1">
    <property type="nucleotide sequence ID" value="NZ_DIAH01000015.1"/>
</dbReference>
<keyword evidence="1" id="KW-0812">Transmembrane</keyword>
<dbReference type="NCBIfam" id="TIGR03949">
    <property type="entry name" value="bact_IIb_cerein"/>
    <property type="match status" value="1"/>
</dbReference>
<dbReference type="AlphaFoldDB" id="A0AAD0WAT2"/>
<keyword evidence="1" id="KW-1133">Transmembrane helix</keyword>